<sequence length="395" mass="44564">MNKKRLKRLGFGNKLLLVFAVILIPALVWIIGEISKKGIKKTWSDNYKSILLIYFFELIIFWIGIILVYLSSRQLGFKLRLIGFLVGLIPILNLIALLKIISVTGREYRVEKAKNKLNERRASEKICKTKYPLLMVHGVFFRDFKHFNYWGRIPDELEKNGASIFYGNHQSALAVAGSAEELARRIKEILKETGCEKVNVIAHSKGGLDTKYAIAILGMGDYVASLTTINTPHRGCEFADYLLDKAPVSLRDKVASGYNAALKAVGDENPSFIDAVTDLTASGCKKINEEIGEFDFKSHGVYTQSVGSWMKKATSGAFPLNMSYHLVKYFDGPNDGLVGEKSFEFGEKYTFLENKKNKRGISHGDMIDLNRENIDGFDVREFYVQLVSDLRKRGM</sequence>
<proteinExistence type="predicted"/>
<dbReference type="OrthoDB" id="9765872at2"/>
<evidence type="ECO:0000256" key="1">
    <source>
        <dbReference type="SAM" id="Phobius"/>
    </source>
</evidence>
<dbReference type="SUPFAM" id="SSF53474">
    <property type="entry name" value="alpha/beta-Hydrolases"/>
    <property type="match status" value="1"/>
</dbReference>
<evidence type="ECO:0000313" key="2">
    <source>
        <dbReference type="EMBL" id="SKA69018.1"/>
    </source>
</evidence>
<feature type="transmembrane region" description="Helical" evidence="1">
    <location>
        <begin position="12"/>
        <end position="31"/>
    </location>
</feature>
<organism evidence="2 3">
    <name type="scientific">Eubacterium uniforme</name>
    <dbReference type="NCBI Taxonomy" id="39495"/>
    <lineage>
        <taxon>Bacteria</taxon>
        <taxon>Bacillati</taxon>
        <taxon>Bacillota</taxon>
        <taxon>Clostridia</taxon>
        <taxon>Eubacteriales</taxon>
        <taxon>Eubacteriaceae</taxon>
        <taxon>Eubacterium</taxon>
    </lineage>
</organism>
<dbReference type="AlphaFoldDB" id="A0A1T4VW23"/>
<reference evidence="2 3" key="1">
    <citation type="submission" date="2017-02" db="EMBL/GenBank/DDBJ databases">
        <authorList>
            <person name="Peterson S.W."/>
        </authorList>
    </citation>
    <scope>NUCLEOTIDE SEQUENCE [LARGE SCALE GENOMIC DNA]</scope>
    <source>
        <strain evidence="2 3">ATCC 35992</strain>
    </source>
</reference>
<dbReference type="EMBL" id="FUXZ01000010">
    <property type="protein sequence ID" value="SKA69018.1"/>
    <property type="molecule type" value="Genomic_DNA"/>
</dbReference>
<dbReference type="STRING" id="39495.SAMN02745111_01734"/>
<protein>
    <submittedName>
        <fullName evidence="2">Triacylglycerol lipase</fullName>
    </submittedName>
</protein>
<dbReference type="Gene3D" id="3.40.50.1820">
    <property type="entry name" value="alpha/beta hydrolase"/>
    <property type="match status" value="1"/>
</dbReference>
<accession>A0A1T4VW23</accession>
<gene>
    <name evidence="2" type="ORF">SAMN02745111_01734</name>
</gene>
<keyword evidence="1" id="KW-0812">Transmembrane</keyword>
<feature type="transmembrane region" description="Helical" evidence="1">
    <location>
        <begin position="51"/>
        <end position="70"/>
    </location>
</feature>
<keyword evidence="1" id="KW-1133">Transmembrane helix</keyword>
<name>A0A1T4VW23_9FIRM</name>
<keyword evidence="3" id="KW-1185">Reference proteome</keyword>
<keyword evidence="1" id="KW-0472">Membrane</keyword>
<feature type="transmembrane region" description="Helical" evidence="1">
    <location>
        <begin position="82"/>
        <end position="101"/>
    </location>
</feature>
<dbReference type="RefSeq" id="WP_078766583.1">
    <property type="nucleotide sequence ID" value="NZ_FUXZ01000010.1"/>
</dbReference>
<dbReference type="Proteomes" id="UP000190814">
    <property type="component" value="Unassembled WGS sequence"/>
</dbReference>
<dbReference type="InterPro" id="IPR029058">
    <property type="entry name" value="AB_hydrolase_fold"/>
</dbReference>
<evidence type="ECO:0000313" key="3">
    <source>
        <dbReference type="Proteomes" id="UP000190814"/>
    </source>
</evidence>